<dbReference type="RefSeq" id="XP_073385472.1">
    <property type="nucleotide sequence ID" value="XM_073529371.1"/>
</dbReference>
<dbReference type="EnsemblPlants" id="Pp3c20_6010V3.4">
    <property type="protein sequence ID" value="PAC:32946271.CDS.1"/>
    <property type="gene ID" value="Pp3c20_6010"/>
</dbReference>
<dbReference type="RefSeq" id="XP_024357096.1">
    <property type="nucleotide sequence ID" value="XM_024501328.2"/>
</dbReference>
<dbReference type="EnsemblPlants" id="Pp3c20_6010V3.6">
    <property type="protein sequence ID" value="PAC:32946273.CDS.1"/>
    <property type="gene ID" value="Pp3c20_6010"/>
</dbReference>
<dbReference type="Gramene" id="Pp3c20_6010V3.1">
    <property type="protein sequence ID" value="PAC:32946268.CDS.1"/>
    <property type="gene ID" value="Pp3c20_6010"/>
</dbReference>
<dbReference type="PaxDb" id="3218-PP1S9_138V6.1"/>
<dbReference type="OMA" id="ERPPIMK"/>
<dbReference type="RefSeq" id="XP_073385475.1">
    <property type="nucleotide sequence ID" value="XM_073529374.1"/>
</dbReference>
<feature type="region of interest" description="Disordered" evidence="1">
    <location>
        <begin position="239"/>
        <end position="304"/>
    </location>
</feature>
<dbReference type="EnsemblPlants" id="Pp3c20_6010V3.3">
    <property type="protein sequence ID" value="PAC:32946270.CDS.1"/>
    <property type="gene ID" value="Pp3c20_6010"/>
</dbReference>
<reference evidence="4 6" key="2">
    <citation type="journal article" date="2018" name="Plant J.">
        <title>The Physcomitrella patens chromosome-scale assembly reveals moss genome structure and evolution.</title>
        <authorList>
            <person name="Lang D."/>
            <person name="Ullrich K.K."/>
            <person name="Murat F."/>
            <person name="Fuchs J."/>
            <person name="Jenkins J."/>
            <person name="Haas F.B."/>
            <person name="Piednoel M."/>
            <person name="Gundlach H."/>
            <person name="Van Bel M."/>
            <person name="Meyberg R."/>
            <person name="Vives C."/>
            <person name="Morata J."/>
            <person name="Symeonidi A."/>
            <person name="Hiss M."/>
            <person name="Muchero W."/>
            <person name="Kamisugi Y."/>
            <person name="Saleh O."/>
            <person name="Blanc G."/>
            <person name="Decker E.L."/>
            <person name="van Gessel N."/>
            <person name="Grimwood J."/>
            <person name="Hayes R.D."/>
            <person name="Graham S.W."/>
            <person name="Gunter L.E."/>
            <person name="McDaniel S.F."/>
            <person name="Hoernstein S.N.W."/>
            <person name="Larsson A."/>
            <person name="Li F.W."/>
            <person name="Perroud P.F."/>
            <person name="Phillips J."/>
            <person name="Ranjan P."/>
            <person name="Rokshar D.S."/>
            <person name="Rothfels C.J."/>
            <person name="Schneider L."/>
            <person name="Shu S."/>
            <person name="Stevenson D.W."/>
            <person name="Thummler F."/>
            <person name="Tillich M."/>
            <person name="Villarreal Aguilar J.C."/>
            <person name="Widiez T."/>
            <person name="Wong G.K."/>
            <person name="Wymore A."/>
            <person name="Zhang Y."/>
            <person name="Zimmer A.D."/>
            <person name="Quatrano R.S."/>
            <person name="Mayer K.F.X."/>
            <person name="Goodstein D."/>
            <person name="Casacuberta J.M."/>
            <person name="Vandepoele K."/>
            <person name="Reski R."/>
            <person name="Cuming A.C."/>
            <person name="Tuskan G.A."/>
            <person name="Maumus F."/>
            <person name="Salse J."/>
            <person name="Schmutz J."/>
            <person name="Rensing S.A."/>
        </authorList>
    </citation>
    <scope>NUCLEOTIDE SEQUENCE [LARGE SCALE GENOMIC DNA]</scope>
    <source>
        <strain evidence="5 6">cv. Gransden 2004</strain>
    </source>
</reference>
<dbReference type="EnsemblPlants" id="Pp3c20_6010V3.7">
    <property type="protein sequence ID" value="PAC:32946274.CDS.1"/>
    <property type="gene ID" value="Pp3c20_6010"/>
</dbReference>
<evidence type="ECO:0000259" key="2">
    <source>
        <dbReference type="Pfam" id="PF26144"/>
    </source>
</evidence>
<dbReference type="EnsemblPlants" id="Pp3c20_6010V3.5">
    <property type="protein sequence ID" value="PAC:32946272.CDS.1"/>
    <property type="gene ID" value="Pp3c20_6010"/>
</dbReference>
<dbReference type="RefSeq" id="XP_073385474.1">
    <property type="nucleotide sequence ID" value="XM_073529373.1"/>
</dbReference>
<dbReference type="RefSeq" id="XP_073385473.1">
    <property type="nucleotide sequence ID" value="XM_073529372.1"/>
</dbReference>
<dbReference type="InterPro" id="IPR058354">
    <property type="entry name" value="DUF8041"/>
</dbReference>
<gene>
    <name evidence="5" type="primary">LOC112273019</name>
    <name evidence="4" type="ORF">PHYPA_024774</name>
</gene>
<evidence type="ECO:0000256" key="1">
    <source>
        <dbReference type="SAM" id="MobiDB-lite"/>
    </source>
</evidence>
<dbReference type="FunCoup" id="A0A2K1IU83">
    <property type="interactions" value="2702"/>
</dbReference>
<dbReference type="KEGG" id="ppp:112273019"/>
<feature type="domain" description="Hsps-like putative alpha-crystallin-like" evidence="2">
    <location>
        <begin position="351"/>
        <end position="459"/>
    </location>
</feature>
<dbReference type="AlphaFoldDB" id="A0A2K1IU83"/>
<dbReference type="Gramene" id="Pp3c20_6010V3.6">
    <property type="protein sequence ID" value="PAC:32946273.CDS.1"/>
    <property type="gene ID" value="Pp3c20_6010"/>
</dbReference>
<dbReference type="Gramene" id="Pp3c20_6010V3.2">
    <property type="protein sequence ID" value="PAC:32946269.CDS.1"/>
    <property type="gene ID" value="Pp3c20_6010"/>
</dbReference>
<dbReference type="InterPro" id="IPR058937">
    <property type="entry name" value="ACL_Hsps-like_put"/>
</dbReference>
<dbReference type="EnsemblPlants" id="Pp3c20_6010V3.1">
    <property type="protein sequence ID" value="PAC:32946268.CDS.1"/>
    <property type="gene ID" value="Pp3c20_6010"/>
</dbReference>
<dbReference type="Gramene" id="Pp3c20_6010V3.7">
    <property type="protein sequence ID" value="PAC:32946274.CDS.1"/>
    <property type="gene ID" value="Pp3c20_6010"/>
</dbReference>
<evidence type="ECO:0000313" key="4">
    <source>
        <dbReference type="EMBL" id="PNR32832.1"/>
    </source>
</evidence>
<dbReference type="EnsemblPlants" id="Pp3c20_6010V3.2">
    <property type="protein sequence ID" value="PAC:32946269.CDS.1"/>
    <property type="gene ID" value="Pp3c20_6010"/>
</dbReference>
<sequence>MDFNGHTECENGEQALLGGPPDINLPLSIEICPDPWGLKPSDLLHSSLAPAQNLELGTSISSKGRRWVRRGDTIWGAWFFFNHYFRPALNDEHQRKLERDGILAPLLDKSDLRLDLFLVQHDMENMYMWTFKERPENALGKMQLRSYMNGHARFGEPQFPFSADKGFTRSHRMQRKHYRGLSNPQCVHGVEVVRAPNLLNASEDDLKRWMELTGREINFVIPPDAEGFSEWRSLPNTDFDLERTLSPPSKPPNAYSKKQASARSGRMNEDNVNAVSQLPSPASSASRSLSPGGKRKKADSSLPPGLLPCGNEADSCVPVVSYAAAENFHTGMEPWWLSSFSGVMTEACGPVTGSKTIYEDEKSYLVMVSLPFIDLQRLRVSWRNTATQGILKLHCTSTARTSTVVRGDRTFKLTDPNPEHCPSGDFVREIGLATRIPETAELKAFYAEACAGLEIMVPKYNMASEEREVRVFLPPQMNQTEALLL</sequence>
<reference evidence="5" key="3">
    <citation type="submission" date="2020-12" db="UniProtKB">
        <authorList>
            <consortium name="EnsemblPlants"/>
        </authorList>
    </citation>
    <scope>IDENTIFICATION</scope>
</reference>
<feature type="compositionally biased region" description="Low complexity" evidence="1">
    <location>
        <begin position="276"/>
        <end position="291"/>
    </location>
</feature>
<dbReference type="Pfam" id="PF26145">
    <property type="entry name" value="DUF8041"/>
    <property type="match status" value="1"/>
</dbReference>
<dbReference type="Proteomes" id="UP000006727">
    <property type="component" value="Chromosome 20"/>
</dbReference>
<proteinExistence type="predicted"/>
<dbReference type="Gramene" id="Pp3c20_6010V3.3">
    <property type="protein sequence ID" value="PAC:32946270.CDS.1"/>
    <property type="gene ID" value="Pp3c20_6010"/>
</dbReference>
<feature type="domain" description="DUF8041" evidence="3">
    <location>
        <begin position="68"/>
        <end position="232"/>
    </location>
</feature>
<dbReference type="Pfam" id="PF26144">
    <property type="entry name" value="ACL_Hsps-like"/>
    <property type="match status" value="1"/>
</dbReference>
<keyword evidence="6" id="KW-1185">Reference proteome</keyword>
<protein>
    <submittedName>
        <fullName evidence="4 5">Uncharacterized protein</fullName>
    </submittedName>
</protein>
<dbReference type="PANTHER" id="PTHR33981">
    <property type="entry name" value="EXPRESSED PROTEIN"/>
    <property type="match status" value="1"/>
</dbReference>
<evidence type="ECO:0000313" key="6">
    <source>
        <dbReference type="Proteomes" id="UP000006727"/>
    </source>
</evidence>
<organism evidence="4">
    <name type="scientific">Physcomitrium patens</name>
    <name type="common">Spreading-leaved earth moss</name>
    <name type="synonym">Physcomitrella patens</name>
    <dbReference type="NCBI Taxonomy" id="3218"/>
    <lineage>
        <taxon>Eukaryota</taxon>
        <taxon>Viridiplantae</taxon>
        <taxon>Streptophyta</taxon>
        <taxon>Embryophyta</taxon>
        <taxon>Bryophyta</taxon>
        <taxon>Bryophytina</taxon>
        <taxon>Bryopsida</taxon>
        <taxon>Funariidae</taxon>
        <taxon>Funariales</taxon>
        <taxon>Funariaceae</taxon>
        <taxon>Physcomitrium</taxon>
    </lineage>
</organism>
<evidence type="ECO:0000259" key="3">
    <source>
        <dbReference type="Pfam" id="PF26145"/>
    </source>
</evidence>
<evidence type="ECO:0000313" key="5">
    <source>
        <dbReference type="EnsemblPlants" id="PAC:32946268.CDS.1"/>
    </source>
</evidence>
<dbReference type="Gramene" id="Pp3c20_6010V3.5">
    <property type="protein sequence ID" value="PAC:32946272.CDS.1"/>
    <property type="gene ID" value="Pp3c20_6010"/>
</dbReference>
<dbReference type="RefSeq" id="XP_024357099.1">
    <property type="nucleotide sequence ID" value="XM_024501331.2"/>
</dbReference>
<dbReference type="RefSeq" id="XP_024357098.1">
    <property type="nucleotide sequence ID" value="XM_024501330.2"/>
</dbReference>
<reference evidence="4 6" key="1">
    <citation type="journal article" date="2008" name="Science">
        <title>The Physcomitrella genome reveals evolutionary insights into the conquest of land by plants.</title>
        <authorList>
            <person name="Rensing S."/>
            <person name="Lang D."/>
            <person name="Zimmer A."/>
            <person name="Terry A."/>
            <person name="Salamov A."/>
            <person name="Shapiro H."/>
            <person name="Nishiyama T."/>
            <person name="Perroud P.-F."/>
            <person name="Lindquist E."/>
            <person name="Kamisugi Y."/>
            <person name="Tanahashi T."/>
            <person name="Sakakibara K."/>
            <person name="Fujita T."/>
            <person name="Oishi K."/>
            <person name="Shin-I T."/>
            <person name="Kuroki Y."/>
            <person name="Toyoda A."/>
            <person name="Suzuki Y."/>
            <person name="Hashimoto A."/>
            <person name="Yamaguchi K."/>
            <person name="Sugano A."/>
            <person name="Kohara Y."/>
            <person name="Fujiyama A."/>
            <person name="Anterola A."/>
            <person name="Aoki S."/>
            <person name="Ashton N."/>
            <person name="Barbazuk W.B."/>
            <person name="Barker E."/>
            <person name="Bennetzen J."/>
            <person name="Bezanilla M."/>
            <person name="Blankenship R."/>
            <person name="Cho S.H."/>
            <person name="Dutcher S."/>
            <person name="Estelle M."/>
            <person name="Fawcett J.A."/>
            <person name="Gundlach H."/>
            <person name="Hanada K."/>
            <person name="Heyl A."/>
            <person name="Hicks K.A."/>
            <person name="Hugh J."/>
            <person name="Lohr M."/>
            <person name="Mayer K."/>
            <person name="Melkozernov A."/>
            <person name="Murata T."/>
            <person name="Nelson D."/>
            <person name="Pils B."/>
            <person name="Prigge M."/>
            <person name="Reiss B."/>
            <person name="Renner T."/>
            <person name="Rombauts S."/>
            <person name="Rushton P."/>
            <person name="Sanderfoot A."/>
            <person name="Schween G."/>
            <person name="Shiu S.-H."/>
            <person name="Stueber K."/>
            <person name="Theodoulou F.L."/>
            <person name="Tu H."/>
            <person name="Van de Peer Y."/>
            <person name="Verrier P.J."/>
            <person name="Waters E."/>
            <person name="Wood A."/>
            <person name="Yang L."/>
            <person name="Cove D."/>
            <person name="Cuming A."/>
            <person name="Hasebe M."/>
            <person name="Lucas S."/>
            <person name="Mishler D.B."/>
            <person name="Reski R."/>
            <person name="Grigoriev I."/>
            <person name="Quatrano R.S."/>
            <person name="Boore J.L."/>
        </authorList>
    </citation>
    <scope>NUCLEOTIDE SEQUENCE [LARGE SCALE GENOMIC DNA]</scope>
    <source>
        <strain evidence="5 6">cv. Gransden 2004</strain>
    </source>
</reference>
<dbReference type="Gramene" id="Pp3c20_6010V3.4">
    <property type="protein sequence ID" value="PAC:32946271.CDS.1"/>
    <property type="gene ID" value="Pp3c20_6010"/>
</dbReference>
<name>A0A2K1IU83_PHYPA</name>
<dbReference type="STRING" id="3218.A0A2K1IU83"/>
<accession>A0A2K1IU83</accession>
<dbReference type="GeneID" id="112273019"/>
<dbReference type="EMBL" id="ABEU02000020">
    <property type="protein sequence ID" value="PNR32832.1"/>
    <property type="molecule type" value="Genomic_DNA"/>
</dbReference>
<dbReference type="PANTHER" id="PTHR33981:SF3">
    <property type="entry name" value="EXPRESSED PROTEIN"/>
    <property type="match status" value="1"/>
</dbReference>
<dbReference type="OrthoDB" id="1695413at2759"/>
<dbReference type="RefSeq" id="XP_024357095.1">
    <property type="nucleotide sequence ID" value="XM_024501327.2"/>
</dbReference>